<dbReference type="InterPro" id="IPR002492">
    <property type="entry name" value="Transposase_Tc1-like"/>
</dbReference>
<name>A0AAI9T7R0_PENTH</name>
<sequence>MARGKELPPYVHERICELIRSAKWGAKRIQKHAYPNIPLSTIHYTLRQESKRAHGVSISRPGGLRKLTEEDRDRVYDAIQSRPDIKYEDLLAEVVHKVKAISIWRLTHEMGLRKWRKMDRPYPTPIHAAKRLNWALTYRHFTPEDWKRVFWSDETTIMNGR</sequence>
<dbReference type="AlphaFoldDB" id="A0AAI9T7R0"/>
<feature type="domain" description="Transposase Tc1-like" evidence="1">
    <location>
        <begin position="73"/>
        <end position="140"/>
    </location>
</feature>
<protein>
    <recommendedName>
        <fullName evidence="1">Transposase Tc1-like domain-containing protein</fullName>
    </recommendedName>
</protein>
<dbReference type="GO" id="GO:0015074">
    <property type="term" value="P:DNA integration"/>
    <property type="evidence" value="ECO:0007669"/>
    <property type="project" value="InterPro"/>
</dbReference>
<dbReference type="InterPro" id="IPR036397">
    <property type="entry name" value="RNaseH_sf"/>
</dbReference>
<dbReference type="GO" id="GO:0006313">
    <property type="term" value="P:DNA transposition"/>
    <property type="evidence" value="ECO:0007669"/>
    <property type="project" value="InterPro"/>
</dbReference>
<accession>A0AAI9T7R0</accession>
<dbReference type="EMBL" id="LACB01000680">
    <property type="protein sequence ID" value="KAJ9481790.1"/>
    <property type="molecule type" value="Genomic_DNA"/>
</dbReference>
<dbReference type="GO" id="GO:0003677">
    <property type="term" value="F:DNA binding"/>
    <property type="evidence" value="ECO:0007669"/>
    <property type="project" value="InterPro"/>
</dbReference>
<gene>
    <name evidence="2" type="ORF">VN97_g11671</name>
</gene>
<reference evidence="2" key="2">
    <citation type="journal article" date="2016" name="Fungal Biol.">
        <title>Ochratoxin A production by Penicillium thymicola.</title>
        <authorList>
            <person name="Nguyen H.D.T."/>
            <person name="McMullin D.R."/>
            <person name="Ponomareva E."/>
            <person name="Riley R."/>
            <person name="Pomraning K.R."/>
            <person name="Baker S.E."/>
            <person name="Seifert K.A."/>
        </authorList>
    </citation>
    <scope>NUCLEOTIDE SEQUENCE</scope>
    <source>
        <strain evidence="2">DAOM 180753</strain>
    </source>
</reference>
<evidence type="ECO:0000313" key="2">
    <source>
        <dbReference type="EMBL" id="KAJ9481790.1"/>
    </source>
</evidence>
<reference evidence="2" key="1">
    <citation type="submission" date="2015-06" db="EMBL/GenBank/DDBJ databases">
        <authorList>
            <person name="Nguyen H."/>
        </authorList>
    </citation>
    <scope>NUCLEOTIDE SEQUENCE</scope>
    <source>
        <strain evidence="2">DAOM 180753</strain>
    </source>
</reference>
<organism evidence="2 3">
    <name type="scientific">Penicillium thymicola</name>
    <dbReference type="NCBI Taxonomy" id="293382"/>
    <lineage>
        <taxon>Eukaryota</taxon>
        <taxon>Fungi</taxon>
        <taxon>Dikarya</taxon>
        <taxon>Ascomycota</taxon>
        <taxon>Pezizomycotina</taxon>
        <taxon>Eurotiomycetes</taxon>
        <taxon>Eurotiomycetidae</taxon>
        <taxon>Eurotiales</taxon>
        <taxon>Aspergillaceae</taxon>
        <taxon>Penicillium</taxon>
    </lineage>
</organism>
<dbReference type="Gene3D" id="3.30.420.10">
    <property type="entry name" value="Ribonuclease H-like superfamily/Ribonuclease H"/>
    <property type="match status" value="1"/>
</dbReference>
<proteinExistence type="predicted"/>
<evidence type="ECO:0000313" key="3">
    <source>
        <dbReference type="Proteomes" id="UP001227192"/>
    </source>
</evidence>
<keyword evidence="3" id="KW-1185">Reference proteome</keyword>
<dbReference type="Pfam" id="PF01498">
    <property type="entry name" value="HTH_Tnp_Tc3_2"/>
    <property type="match status" value="1"/>
</dbReference>
<dbReference type="Proteomes" id="UP001227192">
    <property type="component" value="Unassembled WGS sequence"/>
</dbReference>
<comment type="caution">
    <text evidence="2">The sequence shown here is derived from an EMBL/GenBank/DDBJ whole genome shotgun (WGS) entry which is preliminary data.</text>
</comment>
<evidence type="ECO:0000259" key="1">
    <source>
        <dbReference type="Pfam" id="PF01498"/>
    </source>
</evidence>